<reference evidence="2" key="1">
    <citation type="journal article" date="2019" name="Int. J. Syst. Evol. Microbiol.">
        <title>The Global Catalogue of Microorganisms (GCM) 10K type strain sequencing project: providing services to taxonomists for standard genome sequencing and annotation.</title>
        <authorList>
            <consortium name="The Broad Institute Genomics Platform"/>
            <consortium name="The Broad Institute Genome Sequencing Center for Infectious Disease"/>
            <person name="Wu L."/>
            <person name="Ma J."/>
        </authorList>
    </citation>
    <scope>NUCLEOTIDE SEQUENCE [LARGE SCALE GENOMIC DNA]</scope>
    <source>
        <strain evidence="2">KCTC 42087</strain>
    </source>
</reference>
<dbReference type="RefSeq" id="WP_378280349.1">
    <property type="nucleotide sequence ID" value="NZ_JBHSON010000004.1"/>
</dbReference>
<organism evidence="1 2">
    <name type="scientific">Actinomadura rugatobispora</name>
    <dbReference type="NCBI Taxonomy" id="1994"/>
    <lineage>
        <taxon>Bacteria</taxon>
        <taxon>Bacillati</taxon>
        <taxon>Actinomycetota</taxon>
        <taxon>Actinomycetes</taxon>
        <taxon>Streptosporangiales</taxon>
        <taxon>Thermomonosporaceae</taxon>
        <taxon>Actinomadura</taxon>
    </lineage>
</organism>
<evidence type="ECO:0000313" key="2">
    <source>
        <dbReference type="Proteomes" id="UP001596074"/>
    </source>
</evidence>
<gene>
    <name evidence="1" type="ORF">ACFPZN_04335</name>
</gene>
<dbReference type="SUPFAM" id="SSF69279">
    <property type="entry name" value="Phage tail proteins"/>
    <property type="match status" value="1"/>
</dbReference>
<keyword evidence="2" id="KW-1185">Reference proteome</keyword>
<dbReference type="EMBL" id="JBHSON010000004">
    <property type="protein sequence ID" value="MFC5744838.1"/>
    <property type="molecule type" value="Genomic_DNA"/>
</dbReference>
<dbReference type="Proteomes" id="UP001596074">
    <property type="component" value="Unassembled WGS sequence"/>
</dbReference>
<comment type="caution">
    <text evidence="1">The sequence shown here is derived from an EMBL/GenBank/DDBJ whole genome shotgun (WGS) entry which is preliminary data.</text>
</comment>
<proteinExistence type="predicted"/>
<name>A0ABW0ZR21_9ACTN</name>
<protein>
    <recommendedName>
        <fullName evidence="3">Calx-beta domain-containing protein</fullName>
    </recommendedName>
</protein>
<evidence type="ECO:0008006" key="3">
    <source>
        <dbReference type="Google" id="ProtNLM"/>
    </source>
</evidence>
<evidence type="ECO:0000313" key="1">
    <source>
        <dbReference type="EMBL" id="MFC5744838.1"/>
    </source>
</evidence>
<accession>A0ABW0ZR21</accession>
<sequence length="597" mass="63488">MRGVWRRPSRVYYGRRRPLPPSEGGPPHGAGTITATGVLTGHGTKHATGGGTITATGALQGAGTKHATGAGSITATATLTGSGSGYVPGEAHFRFAIDWDGDGDFTGPGEDVTDQVLAKSGFSTEFGRDQARALSPPASGRATFTLNNISRNYSPDNPASPLADDLLPAREVLSTVELDGVTRALFRGHLDDFEVKVEKNVREVDCVAFDPLAKLKDNKVSTQLYAGIRTGEAINVILDAADWPADLRDLDVGATVIRWWWEEGTDAWDAILKLVNSEGPAAIVHADEDGRIVFRDRHHRILDAGSTTSQATLTDGANGYEPAFSGITYNHGLKDIVNHVAISVDERDPSPEPETVWESADLRNIGAGETLQLTVQTNEPVIDANVTFDIVTAGTATSTLLQTSGQALTLQITAPGSAIAIANIVVTAQPVAVRRTVQVQQEDTASRDKYGQRSLPYEAPWAGVTDAEAIAQIIVGARSERLPTVEILFSDSSNPLRMAQQFGRDLSDRVHLTEAETGLDTDFFIEKIAHRVSGGGFVATTFGCEKAAVQPTGVFTFNDSARGFNDGVFGSPGLDDPSNTFVFDQAGRGFNDGLFAT</sequence>